<dbReference type="SUPFAM" id="SSF48452">
    <property type="entry name" value="TPR-like"/>
    <property type="match status" value="1"/>
</dbReference>
<gene>
    <name evidence="1" type="ORF">FNH09_27035</name>
</gene>
<reference evidence="1 2" key="1">
    <citation type="submission" date="2019-07" db="EMBL/GenBank/DDBJ databases">
        <title>New species of Amycolatopsis and Streptomyces.</title>
        <authorList>
            <person name="Duangmal K."/>
            <person name="Teo W.F.A."/>
            <person name="Lipun K."/>
        </authorList>
    </citation>
    <scope>NUCLEOTIDE SEQUENCE [LARGE SCALE GENOMIC DNA]</scope>
    <source>
        <strain evidence="1 2">NBRC 109810</strain>
    </source>
</reference>
<keyword evidence="2" id="KW-1185">Reference proteome</keyword>
<evidence type="ECO:0000313" key="1">
    <source>
        <dbReference type="EMBL" id="MPY34759.1"/>
    </source>
</evidence>
<sequence>MHAAGEFEEAEAGARALAAAPRVRGGDPWLVPWLAMSSACAAAIAHGRGAQVLPELEAMIAAAAHMDGGLHLRGKLLELRSDRVLVLVQQDRCAEAEAEALDILRAITRLAYLTEVWQTELEALTYLAGAVNGQHRYEEAEAIARGNLPRADEPTAAVLQRVLVDSLNGQGRYEEALAEVRRLAPVGRAGSGAADLATATALYGLGRRSEAEAAARSALAACEQFLHPAHPRIQDARTLLTRITAEDPDSD</sequence>
<evidence type="ECO:0000313" key="2">
    <source>
        <dbReference type="Proteomes" id="UP000325849"/>
    </source>
</evidence>
<name>A0A5N8VI87_9ACTN</name>
<comment type="caution">
    <text evidence="1">The sequence shown here is derived from an EMBL/GenBank/DDBJ whole genome shotgun (WGS) entry which is preliminary data.</text>
</comment>
<evidence type="ECO:0008006" key="3">
    <source>
        <dbReference type="Google" id="ProtNLM"/>
    </source>
</evidence>
<dbReference type="Proteomes" id="UP000325849">
    <property type="component" value="Unassembled WGS sequence"/>
</dbReference>
<proteinExistence type="predicted"/>
<dbReference type="InterPro" id="IPR011990">
    <property type="entry name" value="TPR-like_helical_dom_sf"/>
</dbReference>
<dbReference type="OrthoDB" id="4229875at2"/>
<dbReference type="AlphaFoldDB" id="A0A5N8VI87"/>
<accession>A0A5N8VI87</accession>
<dbReference type="EMBL" id="VJZD01000127">
    <property type="protein sequence ID" value="MPY34759.1"/>
    <property type="molecule type" value="Genomic_DNA"/>
</dbReference>
<dbReference type="Gene3D" id="1.25.40.10">
    <property type="entry name" value="Tetratricopeptide repeat domain"/>
    <property type="match status" value="1"/>
</dbReference>
<protein>
    <recommendedName>
        <fullName evidence="3">Tetratricopeptide repeat protein</fullName>
    </recommendedName>
</protein>
<organism evidence="1 2">
    <name type="scientific">Streptomyces adustus</name>
    <dbReference type="NCBI Taxonomy" id="1609272"/>
    <lineage>
        <taxon>Bacteria</taxon>
        <taxon>Bacillati</taxon>
        <taxon>Actinomycetota</taxon>
        <taxon>Actinomycetes</taxon>
        <taxon>Kitasatosporales</taxon>
        <taxon>Streptomycetaceae</taxon>
        <taxon>Streptomyces</taxon>
    </lineage>
</organism>